<evidence type="ECO:0000259" key="11">
    <source>
        <dbReference type="Pfam" id="PF00690"/>
    </source>
</evidence>
<dbReference type="Gene3D" id="1.20.1110.10">
    <property type="entry name" value="Calcium-transporting ATPase, transmembrane domain"/>
    <property type="match status" value="1"/>
</dbReference>
<proteinExistence type="predicted"/>
<evidence type="ECO:0000256" key="1">
    <source>
        <dbReference type="ARBA" id="ARBA00004141"/>
    </source>
</evidence>
<dbReference type="InterPro" id="IPR036412">
    <property type="entry name" value="HAD-like_sf"/>
</dbReference>
<dbReference type="SUPFAM" id="SSF81653">
    <property type="entry name" value="Calcium ATPase, transduction domain A"/>
    <property type="match status" value="1"/>
</dbReference>
<protein>
    <submittedName>
        <fullName evidence="12">Cation-translocating P-type ATPase</fullName>
    </submittedName>
</protein>
<dbReference type="Pfam" id="PF00122">
    <property type="entry name" value="E1-E2_ATPase"/>
    <property type="match status" value="1"/>
</dbReference>
<evidence type="ECO:0000256" key="3">
    <source>
        <dbReference type="ARBA" id="ARBA00022741"/>
    </source>
</evidence>
<keyword evidence="2 8" id="KW-0812">Transmembrane</keyword>
<dbReference type="InterPro" id="IPR006068">
    <property type="entry name" value="ATPase_P-typ_cation-transptr_C"/>
</dbReference>
<dbReference type="GO" id="GO:0016887">
    <property type="term" value="F:ATP hydrolysis activity"/>
    <property type="evidence" value="ECO:0007669"/>
    <property type="project" value="InterPro"/>
</dbReference>
<dbReference type="Gene3D" id="3.40.1110.10">
    <property type="entry name" value="Calcium-transporting ATPase, cytoplasmic domain N"/>
    <property type="match status" value="1"/>
</dbReference>
<dbReference type="SUPFAM" id="SSF81665">
    <property type="entry name" value="Calcium ATPase, transmembrane domain M"/>
    <property type="match status" value="1"/>
</dbReference>
<feature type="domain" description="Cation-transporting P-type ATPase C-terminal" evidence="10">
    <location>
        <begin position="657"/>
        <end position="829"/>
    </location>
</feature>
<feature type="transmembrane region" description="Helical" evidence="8">
    <location>
        <begin position="798"/>
        <end position="823"/>
    </location>
</feature>
<keyword evidence="4" id="KW-0067">ATP-binding</keyword>
<keyword evidence="13" id="KW-1185">Reference proteome</keyword>
<dbReference type="GO" id="GO:0016020">
    <property type="term" value="C:membrane"/>
    <property type="evidence" value="ECO:0007669"/>
    <property type="project" value="UniProtKB-SubCell"/>
</dbReference>
<feature type="transmembrane region" description="Helical" evidence="8">
    <location>
        <begin position="252"/>
        <end position="280"/>
    </location>
</feature>
<dbReference type="Gene3D" id="2.70.150.10">
    <property type="entry name" value="Calcium-transporting ATPase, cytoplasmic transduction domain A"/>
    <property type="match status" value="1"/>
</dbReference>
<dbReference type="PRINTS" id="PR00119">
    <property type="entry name" value="CATATPASE"/>
</dbReference>
<dbReference type="NCBIfam" id="TIGR01494">
    <property type="entry name" value="ATPase_P-type"/>
    <property type="match status" value="2"/>
</dbReference>
<feature type="transmembrane region" description="Helical" evidence="8">
    <location>
        <begin position="46"/>
        <end position="65"/>
    </location>
</feature>
<keyword evidence="6 8" id="KW-1133">Transmembrane helix</keyword>
<organism evidence="12 13">
    <name type="scientific">Panacibacter ginsenosidivorans</name>
    <dbReference type="NCBI Taxonomy" id="1813871"/>
    <lineage>
        <taxon>Bacteria</taxon>
        <taxon>Pseudomonadati</taxon>
        <taxon>Bacteroidota</taxon>
        <taxon>Chitinophagia</taxon>
        <taxon>Chitinophagales</taxon>
        <taxon>Chitinophagaceae</taxon>
        <taxon>Panacibacter</taxon>
    </lineage>
</organism>
<feature type="transmembrane region" description="Helical" evidence="8">
    <location>
        <begin position="707"/>
        <end position="728"/>
    </location>
</feature>
<evidence type="ECO:0000313" key="12">
    <source>
        <dbReference type="EMBL" id="QEC65789.1"/>
    </source>
</evidence>
<dbReference type="EMBL" id="CP042435">
    <property type="protein sequence ID" value="QEC65789.1"/>
    <property type="molecule type" value="Genomic_DNA"/>
</dbReference>
<dbReference type="Pfam" id="PF00689">
    <property type="entry name" value="Cation_ATPase_C"/>
    <property type="match status" value="1"/>
</dbReference>
<dbReference type="SUPFAM" id="SSF56784">
    <property type="entry name" value="HAD-like"/>
    <property type="match status" value="1"/>
</dbReference>
<dbReference type="InterPro" id="IPR023298">
    <property type="entry name" value="ATPase_P-typ_TM_dom_sf"/>
</dbReference>
<feature type="transmembrane region" description="Helical" evidence="8">
    <location>
        <begin position="740"/>
        <end position="760"/>
    </location>
</feature>
<dbReference type="PRINTS" id="PR00120">
    <property type="entry name" value="HATPASE"/>
</dbReference>
<dbReference type="KEGG" id="pgin:FRZ67_00150"/>
<dbReference type="RefSeq" id="WP_147187589.1">
    <property type="nucleotide sequence ID" value="NZ_CP042435.1"/>
</dbReference>
<evidence type="ECO:0000256" key="8">
    <source>
        <dbReference type="SAM" id="Phobius"/>
    </source>
</evidence>
<sequence>MPGKVIELGNVIGLSGSEVPSLQLQYGKNIFHAEPSRGFIHIVWDVVKEPMFILLFVACLLYFILGEVSEGIMMLVAIILVTAISLYQEVKSSNALKALQEFTEPKVTVIRDGKEIVIAAEELVPGDIMLLDEGMNIPADAIILQANDLTVNESIITGESLPVDKNETENSNALFQGTTINSGKCIAQVTATGNNTTLGKLGKTIGTYQPPKTLLQQQINKFVRRFALFGFLGFCIIFFVNYLHHREFVTSLLFALTLAMSVIPEEIPVAFSSFMALGTYKMSKLGIISRQPQIVENLGAVSVLCFDKTGTLTENKMQVKTVYDYKSDALLELDHDNQLQDDEVLYYAMLASEVNPFDAMEKAILEAYHLYTNAGIYHPLKMIYEYPLEGQPPMMTHVYEHDNTKVVTAKGAAERIINICHLNENDKKKISAYVKLLATKGYRVIGVAGAAHTEQLFPSLQDDFNWQFKGLLALYDAPKKNIAAVLQQFYNAKIEVKLITGDYPETAMNIAGQVGLVNHLNSVTGDEVMNMTQDSLMQLVKNTNVFARMFPDAKMKVIDAIKANGEIVAMTGDGVNDGPALKSANIGIAMGQRGTEIARQAADLILTDDNIESMVTAIREGRKIFSNLKKAIRYIISIHIPIILTASLPLIFGWVYPNIFSPVHIIFMELIMGPTCSIFFEREPVEKNIMQQTPRERKDSLFTKKELLVSFVQGIIIAAGALGLYHYFMNNGATLEQTRTIVFTSLIVSNIFLTFANRSFSRTIYYTSRYKNNLVPVILIVSVLFLLSLHFIPFVRNLFQLAAITQVQFWLCSGVAFVCVMWFEVYKSFFKNTVTTS</sequence>
<dbReference type="Pfam" id="PF00702">
    <property type="entry name" value="Hydrolase"/>
    <property type="match status" value="1"/>
</dbReference>
<dbReference type="SFLD" id="SFLDF00027">
    <property type="entry name" value="p-type_atpase"/>
    <property type="match status" value="1"/>
</dbReference>
<dbReference type="InterPro" id="IPR018303">
    <property type="entry name" value="ATPase_P-typ_P_site"/>
</dbReference>
<keyword evidence="7 8" id="KW-0472">Membrane</keyword>
<accession>A0A5B8V3N9</accession>
<comment type="subcellular location">
    <subcellularLocation>
        <location evidence="1">Membrane</location>
        <topology evidence="1">Multi-pass membrane protein</topology>
    </subcellularLocation>
</comment>
<dbReference type="InterPro" id="IPR008250">
    <property type="entry name" value="ATPase_P-typ_transduc_dom_A_sf"/>
</dbReference>
<feature type="transmembrane region" description="Helical" evidence="8">
    <location>
        <begin position="772"/>
        <end position="792"/>
    </location>
</feature>
<dbReference type="Pfam" id="PF00690">
    <property type="entry name" value="Cation_ATPase_N"/>
    <property type="match status" value="1"/>
</dbReference>
<dbReference type="OrthoDB" id="9770315at2"/>
<gene>
    <name evidence="12" type="ORF">FRZ67_00150</name>
</gene>
<evidence type="ECO:0000256" key="4">
    <source>
        <dbReference type="ARBA" id="ARBA00022840"/>
    </source>
</evidence>
<dbReference type="GO" id="GO:0005524">
    <property type="term" value="F:ATP binding"/>
    <property type="evidence" value="ECO:0007669"/>
    <property type="project" value="UniProtKB-KW"/>
</dbReference>
<dbReference type="InterPro" id="IPR001757">
    <property type="entry name" value="P_typ_ATPase"/>
</dbReference>
<feature type="domain" description="Cation-transporting P-type ATPase N-terminal" evidence="11">
    <location>
        <begin position="13"/>
        <end position="60"/>
    </location>
</feature>
<dbReference type="InterPro" id="IPR023214">
    <property type="entry name" value="HAD_sf"/>
</dbReference>
<dbReference type="Proteomes" id="UP000321533">
    <property type="component" value="Chromosome"/>
</dbReference>
<evidence type="ECO:0000313" key="13">
    <source>
        <dbReference type="Proteomes" id="UP000321533"/>
    </source>
</evidence>
<dbReference type="SFLD" id="SFLDS00003">
    <property type="entry name" value="Haloacid_Dehalogenase"/>
    <property type="match status" value="1"/>
</dbReference>
<evidence type="ECO:0000256" key="2">
    <source>
        <dbReference type="ARBA" id="ARBA00022692"/>
    </source>
</evidence>
<evidence type="ECO:0000256" key="5">
    <source>
        <dbReference type="ARBA" id="ARBA00022967"/>
    </source>
</evidence>
<evidence type="ECO:0000256" key="7">
    <source>
        <dbReference type="ARBA" id="ARBA00023136"/>
    </source>
</evidence>
<keyword evidence="3" id="KW-0547">Nucleotide-binding</keyword>
<feature type="transmembrane region" description="Helical" evidence="8">
    <location>
        <begin position="631"/>
        <end position="656"/>
    </location>
</feature>
<feature type="domain" description="P-type ATPase A" evidence="9">
    <location>
        <begin position="102"/>
        <end position="203"/>
    </location>
</feature>
<dbReference type="InterPro" id="IPR044492">
    <property type="entry name" value="P_typ_ATPase_HD_dom"/>
</dbReference>
<dbReference type="InterPro" id="IPR059000">
    <property type="entry name" value="ATPase_P-type_domA"/>
</dbReference>
<keyword evidence="5" id="KW-1278">Translocase</keyword>
<name>A0A5B8V3N9_9BACT</name>
<dbReference type="InterPro" id="IPR023299">
    <property type="entry name" value="ATPase_P-typ_cyto_dom_N"/>
</dbReference>
<evidence type="ECO:0000259" key="10">
    <source>
        <dbReference type="Pfam" id="PF00689"/>
    </source>
</evidence>
<dbReference type="Gene3D" id="3.40.50.1000">
    <property type="entry name" value="HAD superfamily/HAD-like"/>
    <property type="match status" value="1"/>
</dbReference>
<dbReference type="SFLD" id="SFLDG00002">
    <property type="entry name" value="C1.7:_P-type_atpase_like"/>
    <property type="match status" value="1"/>
</dbReference>
<dbReference type="PROSITE" id="PS00154">
    <property type="entry name" value="ATPASE_E1_E2"/>
    <property type="match status" value="1"/>
</dbReference>
<dbReference type="PANTHER" id="PTHR42861">
    <property type="entry name" value="CALCIUM-TRANSPORTING ATPASE"/>
    <property type="match status" value="1"/>
</dbReference>
<reference evidence="12 13" key="1">
    <citation type="journal article" date="2016" name="Int. J. Syst. Evol. Microbiol.">
        <title>Panacibacter ginsenosidivorans gen. nov., sp. nov., with ginsenoside converting activity isolated from soil of a ginseng field.</title>
        <authorList>
            <person name="Siddiqi M.Z."/>
            <person name="Muhammad Shafi S."/>
            <person name="Choi K.D."/>
            <person name="Im W.T."/>
        </authorList>
    </citation>
    <scope>NUCLEOTIDE SEQUENCE [LARGE SCALE GENOMIC DNA]</scope>
    <source>
        <strain evidence="12 13">Gsoil1550</strain>
    </source>
</reference>
<feature type="transmembrane region" description="Helical" evidence="8">
    <location>
        <begin position="662"/>
        <end position="680"/>
    </location>
</feature>
<dbReference type="AlphaFoldDB" id="A0A5B8V3N9"/>
<feature type="transmembrane region" description="Helical" evidence="8">
    <location>
        <begin position="222"/>
        <end position="240"/>
    </location>
</feature>
<evidence type="ECO:0000259" key="9">
    <source>
        <dbReference type="Pfam" id="PF00122"/>
    </source>
</evidence>
<dbReference type="InterPro" id="IPR004014">
    <property type="entry name" value="ATPase_P-typ_cation-transptr_N"/>
</dbReference>
<evidence type="ECO:0000256" key="6">
    <source>
        <dbReference type="ARBA" id="ARBA00022989"/>
    </source>
</evidence>